<dbReference type="PANTHER" id="PTHR34873">
    <property type="entry name" value="SSR1766 PROTEIN"/>
    <property type="match status" value="1"/>
</dbReference>
<evidence type="ECO:0000256" key="3">
    <source>
        <dbReference type="ARBA" id="ARBA00022722"/>
    </source>
</evidence>
<dbReference type="Proteomes" id="UP000245698">
    <property type="component" value="Unassembled WGS sequence"/>
</dbReference>
<evidence type="ECO:0000256" key="1">
    <source>
        <dbReference type="ARBA" id="ARBA00006620"/>
    </source>
</evidence>
<comment type="similarity">
    <text evidence="1">Belongs to the HicA mRNA interferase family.</text>
</comment>
<keyword evidence="4" id="KW-0255">Endonuclease</keyword>
<evidence type="ECO:0000256" key="7">
    <source>
        <dbReference type="ARBA" id="ARBA00023016"/>
    </source>
</evidence>
<dbReference type="InterPro" id="IPR012933">
    <property type="entry name" value="HicA_mRNA_interferase"/>
</dbReference>
<keyword evidence="9" id="KW-1185">Reference proteome</keyword>
<evidence type="ECO:0000313" key="9">
    <source>
        <dbReference type="Proteomes" id="UP000245698"/>
    </source>
</evidence>
<keyword evidence="2" id="KW-1277">Toxin-antitoxin system</keyword>
<dbReference type="AlphaFoldDB" id="A0A2P9AQY9"/>
<protein>
    <recommendedName>
        <fullName evidence="10">YcfA family protein</fullName>
    </recommendedName>
</protein>
<dbReference type="PANTHER" id="PTHR34873:SF3">
    <property type="entry name" value="ADDICTION MODULE TOXIN, HICA FAMILY"/>
    <property type="match status" value="1"/>
</dbReference>
<evidence type="ECO:0000256" key="4">
    <source>
        <dbReference type="ARBA" id="ARBA00022759"/>
    </source>
</evidence>
<evidence type="ECO:0000256" key="6">
    <source>
        <dbReference type="ARBA" id="ARBA00022884"/>
    </source>
</evidence>
<evidence type="ECO:0000313" key="8">
    <source>
        <dbReference type="EMBL" id="SJM33512.1"/>
    </source>
</evidence>
<dbReference type="Pfam" id="PF07927">
    <property type="entry name" value="HicA_toxin"/>
    <property type="match status" value="1"/>
</dbReference>
<dbReference type="SUPFAM" id="SSF54786">
    <property type="entry name" value="YcfA/nrd intein domain"/>
    <property type="match status" value="1"/>
</dbReference>
<accession>A0A2P9AQY9</accession>
<keyword evidence="7" id="KW-0346">Stress response</keyword>
<dbReference type="EMBL" id="FUIG01000043">
    <property type="protein sequence ID" value="SJM33512.1"/>
    <property type="molecule type" value="Genomic_DNA"/>
</dbReference>
<dbReference type="GO" id="GO:0004519">
    <property type="term" value="F:endonuclease activity"/>
    <property type="evidence" value="ECO:0007669"/>
    <property type="project" value="UniProtKB-KW"/>
</dbReference>
<dbReference type="Gene3D" id="3.30.920.30">
    <property type="entry name" value="Hypothetical protein"/>
    <property type="match status" value="1"/>
</dbReference>
<keyword evidence="3" id="KW-0540">Nuclease</keyword>
<sequence length="62" mass="7065">MKSADVIKALEGDGWYEVARRGSHAQFKHKKKAGRVTVPHRKRDIPLGTLRSIERQSGLKLR</sequence>
<keyword evidence="6" id="KW-0694">RNA-binding</keyword>
<name>A0A2P9AQY9_9HYPH</name>
<organism evidence="8 9">
    <name type="scientific">Mesorhizobium delmotii</name>
    <dbReference type="NCBI Taxonomy" id="1631247"/>
    <lineage>
        <taxon>Bacteria</taxon>
        <taxon>Pseudomonadati</taxon>
        <taxon>Pseudomonadota</taxon>
        <taxon>Alphaproteobacteria</taxon>
        <taxon>Hyphomicrobiales</taxon>
        <taxon>Phyllobacteriaceae</taxon>
        <taxon>Mesorhizobium</taxon>
    </lineage>
</organism>
<dbReference type="GO" id="GO:0003729">
    <property type="term" value="F:mRNA binding"/>
    <property type="evidence" value="ECO:0007669"/>
    <property type="project" value="InterPro"/>
</dbReference>
<gene>
    <name evidence="8" type="ORF">BQ8482_350156</name>
</gene>
<dbReference type="InterPro" id="IPR038570">
    <property type="entry name" value="HicA_sf"/>
</dbReference>
<evidence type="ECO:0000256" key="5">
    <source>
        <dbReference type="ARBA" id="ARBA00022801"/>
    </source>
</evidence>
<keyword evidence="5" id="KW-0378">Hydrolase</keyword>
<proteinExistence type="inferred from homology"/>
<evidence type="ECO:0008006" key="10">
    <source>
        <dbReference type="Google" id="ProtNLM"/>
    </source>
</evidence>
<dbReference type="RefSeq" id="WP_123150214.1">
    <property type="nucleotide sequence ID" value="NZ_FUIG01000043.1"/>
</dbReference>
<dbReference type="GO" id="GO:0016787">
    <property type="term" value="F:hydrolase activity"/>
    <property type="evidence" value="ECO:0007669"/>
    <property type="project" value="UniProtKB-KW"/>
</dbReference>
<reference evidence="9" key="1">
    <citation type="submission" date="2016-12" db="EMBL/GenBank/DDBJ databases">
        <authorList>
            <person name="Brunel B."/>
        </authorList>
    </citation>
    <scope>NUCLEOTIDE SEQUENCE [LARGE SCALE GENOMIC DNA]</scope>
</reference>
<evidence type="ECO:0000256" key="2">
    <source>
        <dbReference type="ARBA" id="ARBA00022649"/>
    </source>
</evidence>